<protein>
    <recommendedName>
        <fullName evidence="8">Kinesin motor domain-containing protein</fullName>
    </recommendedName>
</protein>
<evidence type="ECO:0000256" key="2">
    <source>
        <dbReference type="ARBA" id="ARBA00023054"/>
    </source>
</evidence>
<evidence type="ECO:0000259" key="8">
    <source>
        <dbReference type="PROSITE" id="PS50067"/>
    </source>
</evidence>
<organism evidence="9 10">
    <name type="scientific">Cymbomonas tetramitiformis</name>
    <dbReference type="NCBI Taxonomy" id="36881"/>
    <lineage>
        <taxon>Eukaryota</taxon>
        <taxon>Viridiplantae</taxon>
        <taxon>Chlorophyta</taxon>
        <taxon>Pyramimonadophyceae</taxon>
        <taxon>Pyramimonadales</taxon>
        <taxon>Pyramimonadaceae</taxon>
        <taxon>Cymbomonas</taxon>
    </lineage>
</organism>
<dbReference type="GO" id="GO:0003777">
    <property type="term" value="F:microtubule motor activity"/>
    <property type="evidence" value="ECO:0007669"/>
    <property type="project" value="InterPro"/>
</dbReference>
<dbReference type="PANTHER" id="PTHR47968:SF36">
    <property type="entry name" value="KINESIN HEAVY CHAIN ISOFORM X1"/>
    <property type="match status" value="1"/>
</dbReference>
<keyword evidence="3" id="KW-0505">Motor protein</keyword>
<dbReference type="AlphaFoldDB" id="A0AAE0CHS3"/>
<evidence type="ECO:0000256" key="6">
    <source>
        <dbReference type="SAM" id="MobiDB-lite"/>
    </source>
</evidence>
<reference evidence="9 10" key="1">
    <citation type="journal article" date="2015" name="Genome Biol. Evol.">
        <title>Comparative Genomics of a Bacterivorous Green Alga Reveals Evolutionary Causalities and Consequences of Phago-Mixotrophic Mode of Nutrition.</title>
        <authorList>
            <person name="Burns J.A."/>
            <person name="Paasch A."/>
            <person name="Narechania A."/>
            <person name="Kim E."/>
        </authorList>
    </citation>
    <scope>NUCLEOTIDE SEQUENCE [LARGE SCALE GENOMIC DNA]</scope>
    <source>
        <strain evidence="9 10">PLY_AMNH</strain>
    </source>
</reference>
<comment type="caution">
    <text evidence="9">The sequence shown here is derived from an EMBL/GenBank/DDBJ whole genome shotgun (WGS) entry which is preliminary data.</text>
</comment>
<dbReference type="InterPro" id="IPR036961">
    <property type="entry name" value="Kinesin_motor_dom_sf"/>
</dbReference>
<evidence type="ECO:0000256" key="1">
    <source>
        <dbReference type="ARBA" id="ARBA00022701"/>
    </source>
</evidence>
<dbReference type="GO" id="GO:0005524">
    <property type="term" value="F:ATP binding"/>
    <property type="evidence" value="ECO:0007669"/>
    <property type="project" value="InterPro"/>
</dbReference>
<keyword evidence="1" id="KW-0493">Microtubule</keyword>
<evidence type="ECO:0000256" key="3">
    <source>
        <dbReference type="ARBA" id="ARBA00023175"/>
    </source>
</evidence>
<feature type="domain" description="Kinesin motor" evidence="8">
    <location>
        <begin position="1"/>
        <end position="74"/>
    </location>
</feature>
<feature type="region of interest" description="Disordered" evidence="6">
    <location>
        <begin position="390"/>
        <end position="411"/>
    </location>
</feature>
<proteinExistence type="inferred from homology"/>
<keyword evidence="2 5" id="KW-0175">Coiled coil</keyword>
<evidence type="ECO:0000256" key="5">
    <source>
        <dbReference type="SAM" id="Coils"/>
    </source>
</evidence>
<dbReference type="GO" id="GO:0007018">
    <property type="term" value="P:microtubule-based movement"/>
    <property type="evidence" value="ECO:0007669"/>
    <property type="project" value="InterPro"/>
</dbReference>
<feature type="coiled-coil region" evidence="5">
    <location>
        <begin position="90"/>
        <end position="221"/>
    </location>
</feature>
<dbReference type="PANTHER" id="PTHR47968">
    <property type="entry name" value="CENTROMERE PROTEIN E"/>
    <property type="match status" value="1"/>
</dbReference>
<evidence type="ECO:0000313" key="9">
    <source>
        <dbReference type="EMBL" id="KAK3254569.1"/>
    </source>
</evidence>
<dbReference type="Pfam" id="PF00225">
    <property type="entry name" value="Kinesin"/>
    <property type="match status" value="1"/>
</dbReference>
<dbReference type="InterPro" id="IPR027640">
    <property type="entry name" value="Kinesin-like_fam"/>
</dbReference>
<dbReference type="GO" id="GO:0005874">
    <property type="term" value="C:microtubule"/>
    <property type="evidence" value="ECO:0007669"/>
    <property type="project" value="UniProtKB-KW"/>
</dbReference>
<feature type="non-terminal residue" evidence="9">
    <location>
        <position position="421"/>
    </location>
</feature>
<dbReference type="Proteomes" id="UP001190700">
    <property type="component" value="Unassembled WGS sequence"/>
</dbReference>
<sequence>MLGVSMLLAHWWCLYADARGRQHIPYRDSKLTRILEDSLGGNCKTTMMAMISPALEAFQESLSTLKFANRAKNIKNEAHVNEDLDQKTLLLKYEHELRRLRQELEQRSKNLVDKRRLLEAEEQKRRAEEDKLAAITELQNKSHEFMREKAEKRKLEERINSLQSQLLIGGHKIEDTPAFRTLLQQEHRRIRNEYERRLRDMERERQSVEEDKAQVDRYKQVLLKQRDIMIALTARLNERDEQIIQMQDELEAYDSHQRMLEDGLDQKTSELIALRKAAMEHASSSPMKNLELQSALGMWGSTTPGADGPPSHVRGTGAIEVGASQGGRNTEGQVGQERLGEYVAELSLSAPGSERFATTLASAINRELKRSSAMHAEDTATLQEEVHRLREDAASSAASSPRVPRYDGDSAVSCSPWLFPK</sequence>
<keyword evidence="7" id="KW-0732">Signal</keyword>
<dbReference type="InterPro" id="IPR001752">
    <property type="entry name" value="Kinesin_motor_dom"/>
</dbReference>
<dbReference type="Gene3D" id="3.40.850.10">
    <property type="entry name" value="Kinesin motor domain"/>
    <property type="match status" value="1"/>
</dbReference>
<keyword evidence="10" id="KW-1185">Reference proteome</keyword>
<dbReference type="GO" id="GO:0008017">
    <property type="term" value="F:microtubule binding"/>
    <property type="evidence" value="ECO:0007669"/>
    <property type="project" value="InterPro"/>
</dbReference>
<feature type="signal peptide" evidence="7">
    <location>
        <begin position="1"/>
        <end position="18"/>
    </location>
</feature>
<feature type="chain" id="PRO_5041951091" description="Kinesin motor domain-containing protein" evidence="7">
    <location>
        <begin position="19"/>
        <end position="421"/>
    </location>
</feature>
<gene>
    <name evidence="9" type="ORF">CYMTET_36218</name>
</gene>
<comment type="caution">
    <text evidence="4">Lacks conserved residue(s) required for the propagation of feature annotation.</text>
</comment>
<evidence type="ECO:0000256" key="4">
    <source>
        <dbReference type="PROSITE-ProRule" id="PRU00283"/>
    </source>
</evidence>
<dbReference type="PROSITE" id="PS50067">
    <property type="entry name" value="KINESIN_MOTOR_2"/>
    <property type="match status" value="1"/>
</dbReference>
<accession>A0AAE0CHS3</accession>
<dbReference type="InterPro" id="IPR027417">
    <property type="entry name" value="P-loop_NTPase"/>
</dbReference>
<dbReference type="EMBL" id="LGRX02023405">
    <property type="protein sequence ID" value="KAK3254569.1"/>
    <property type="molecule type" value="Genomic_DNA"/>
</dbReference>
<evidence type="ECO:0000313" key="10">
    <source>
        <dbReference type="Proteomes" id="UP001190700"/>
    </source>
</evidence>
<evidence type="ECO:0000256" key="7">
    <source>
        <dbReference type="SAM" id="SignalP"/>
    </source>
</evidence>
<comment type="similarity">
    <text evidence="4">Belongs to the TRAFAC class myosin-kinesin ATPase superfamily. Kinesin family.</text>
</comment>
<dbReference type="SUPFAM" id="SSF52540">
    <property type="entry name" value="P-loop containing nucleoside triphosphate hydrolases"/>
    <property type="match status" value="1"/>
</dbReference>
<name>A0AAE0CHS3_9CHLO</name>